<accession>A0AAN6SZT6</accession>
<evidence type="ECO:0000313" key="2">
    <source>
        <dbReference type="EMBL" id="KAK4098834.1"/>
    </source>
</evidence>
<comment type="caution">
    <text evidence="2">The sequence shown here is derived from an EMBL/GenBank/DDBJ whole genome shotgun (WGS) entry which is preliminary data.</text>
</comment>
<organism evidence="2 3">
    <name type="scientific">Parathielavia hyrcaniae</name>
    <dbReference type="NCBI Taxonomy" id="113614"/>
    <lineage>
        <taxon>Eukaryota</taxon>
        <taxon>Fungi</taxon>
        <taxon>Dikarya</taxon>
        <taxon>Ascomycota</taxon>
        <taxon>Pezizomycotina</taxon>
        <taxon>Sordariomycetes</taxon>
        <taxon>Sordariomycetidae</taxon>
        <taxon>Sordariales</taxon>
        <taxon>Chaetomiaceae</taxon>
        <taxon>Parathielavia</taxon>
    </lineage>
</organism>
<name>A0AAN6SZT6_9PEZI</name>
<dbReference type="Proteomes" id="UP001305647">
    <property type="component" value="Unassembled WGS sequence"/>
</dbReference>
<protein>
    <submittedName>
        <fullName evidence="2">Uncharacterized protein</fullName>
    </submittedName>
</protein>
<feature type="region of interest" description="Disordered" evidence="1">
    <location>
        <begin position="151"/>
        <end position="170"/>
    </location>
</feature>
<gene>
    <name evidence="2" type="ORF">N658DRAFT_211627</name>
</gene>
<feature type="region of interest" description="Disordered" evidence="1">
    <location>
        <begin position="42"/>
        <end position="74"/>
    </location>
</feature>
<feature type="compositionally biased region" description="Pro residues" evidence="1">
    <location>
        <begin position="60"/>
        <end position="73"/>
    </location>
</feature>
<keyword evidence="3" id="KW-1185">Reference proteome</keyword>
<dbReference type="EMBL" id="MU863655">
    <property type="protein sequence ID" value="KAK4098834.1"/>
    <property type="molecule type" value="Genomic_DNA"/>
</dbReference>
<evidence type="ECO:0000313" key="3">
    <source>
        <dbReference type="Proteomes" id="UP001305647"/>
    </source>
</evidence>
<reference evidence="2" key="1">
    <citation type="journal article" date="2023" name="Mol. Phylogenet. Evol.">
        <title>Genome-scale phylogeny and comparative genomics of the fungal order Sordariales.</title>
        <authorList>
            <person name="Hensen N."/>
            <person name="Bonometti L."/>
            <person name="Westerberg I."/>
            <person name="Brannstrom I.O."/>
            <person name="Guillou S."/>
            <person name="Cros-Aarteil S."/>
            <person name="Calhoun S."/>
            <person name="Haridas S."/>
            <person name="Kuo A."/>
            <person name="Mondo S."/>
            <person name="Pangilinan J."/>
            <person name="Riley R."/>
            <person name="LaButti K."/>
            <person name="Andreopoulos B."/>
            <person name="Lipzen A."/>
            <person name="Chen C."/>
            <person name="Yan M."/>
            <person name="Daum C."/>
            <person name="Ng V."/>
            <person name="Clum A."/>
            <person name="Steindorff A."/>
            <person name="Ohm R.A."/>
            <person name="Martin F."/>
            <person name="Silar P."/>
            <person name="Natvig D.O."/>
            <person name="Lalanne C."/>
            <person name="Gautier V."/>
            <person name="Ament-Velasquez S.L."/>
            <person name="Kruys A."/>
            <person name="Hutchinson M.I."/>
            <person name="Powell A.J."/>
            <person name="Barry K."/>
            <person name="Miller A.N."/>
            <person name="Grigoriev I.V."/>
            <person name="Debuchy R."/>
            <person name="Gladieux P."/>
            <person name="Hiltunen Thoren M."/>
            <person name="Johannesson H."/>
        </authorList>
    </citation>
    <scope>NUCLEOTIDE SEQUENCE</scope>
    <source>
        <strain evidence="2">CBS 757.83</strain>
    </source>
</reference>
<feature type="region of interest" description="Disordered" evidence="1">
    <location>
        <begin position="98"/>
        <end position="133"/>
    </location>
</feature>
<sequence>MSPPPFPYPTARHILQPRFPQELGTLHSILWPRSTDASPCIQHHSHCLPHDQQSQHASPAPRPPQPFQVPPPRFGHRSLRLRSCTLCACNVLLQGPAKNRSGHRTDVAVSQSSPQASPPLPHTSSTLRSPCSRPRRCSSALSVMTSASFLQLPKAMSDSDAKLGSSPACP</sequence>
<dbReference type="AlphaFoldDB" id="A0AAN6SZT6"/>
<feature type="compositionally biased region" description="Low complexity" evidence="1">
    <location>
        <begin position="123"/>
        <end position="133"/>
    </location>
</feature>
<reference evidence="2" key="2">
    <citation type="submission" date="2023-05" db="EMBL/GenBank/DDBJ databases">
        <authorList>
            <consortium name="Lawrence Berkeley National Laboratory"/>
            <person name="Steindorff A."/>
            <person name="Hensen N."/>
            <person name="Bonometti L."/>
            <person name="Westerberg I."/>
            <person name="Brannstrom I.O."/>
            <person name="Guillou S."/>
            <person name="Cros-Aarteil S."/>
            <person name="Calhoun S."/>
            <person name="Haridas S."/>
            <person name="Kuo A."/>
            <person name="Mondo S."/>
            <person name="Pangilinan J."/>
            <person name="Riley R."/>
            <person name="Labutti K."/>
            <person name="Andreopoulos B."/>
            <person name="Lipzen A."/>
            <person name="Chen C."/>
            <person name="Yanf M."/>
            <person name="Daum C."/>
            <person name="Ng V."/>
            <person name="Clum A."/>
            <person name="Ohm R."/>
            <person name="Martin F."/>
            <person name="Silar P."/>
            <person name="Natvig D."/>
            <person name="Lalanne C."/>
            <person name="Gautier V."/>
            <person name="Ament-Velasquez S.L."/>
            <person name="Kruys A."/>
            <person name="Hutchinson M.I."/>
            <person name="Powell A.J."/>
            <person name="Barry K."/>
            <person name="Miller A.N."/>
            <person name="Grigoriev I.V."/>
            <person name="Debuchy R."/>
            <person name="Gladieux P."/>
            <person name="Thoren M.H."/>
            <person name="Johannesson H."/>
        </authorList>
    </citation>
    <scope>NUCLEOTIDE SEQUENCE</scope>
    <source>
        <strain evidence="2">CBS 757.83</strain>
    </source>
</reference>
<evidence type="ECO:0000256" key="1">
    <source>
        <dbReference type="SAM" id="MobiDB-lite"/>
    </source>
</evidence>
<proteinExistence type="predicted"/>